<name>A0A934KNW8_9BACT</name>
<sequence length="35" mass="4188">MSWWVWLLIAIVVLIVLGATLGLKDLRRYLRMRTM</sequence>
<evidence type="ECO:0000313" key="3">
    <source>
        <dbReference type="Proteomes" id="UP000614410"/>
    </source>
</evidence>
<keyword evidence="1" id="KW-0812">Transmembrane</keyword>
<keyword evidence="1" id="KW-1133">Transmembrane helix</keyword>
<feature type="transmembrane region" description="Helical" evidence="1">
    <location>
        <begin position="6"/>
        <end position="23"/>
    </location>
</feature>
<organism evidence="2 3">
    <name type="scientific">Candidatus Amunia macphersoniae</name>
    <dbReference type="NCBI Taxonomy" id="3127014"/>
    <lineage>
        <taxon>Bacteria</taxon>
        <taxon>Bacillati</taxon>
        <taxon>Candidatus Dormiibacterota</taxon>
        <taxon>Candidatus Dormibacteria</taxon>
        <taxon>Candidatus Aeolococcales</taxon>
        <taxon>Candidatus Aeolococcaceae</taxon>
        <taxon>Candidatus Amunia</taxon>
    </lineage>
</organism>
<evidence type="ECO:0000313" key="2">
    <source>
        <dbReference type="EMBL" id="MBJ7609460.1"/>
    </source>
</evidence>
<dbReference type="AlphaFoldDB" id="A0A934KNW8"/>
<gene>
    <name evidence="2" type="ORF">JF887_08530</name>
</gene>
<keyword evidence="1" id="KW-0472">Membrane</keyword>
<dbReference type="Proteomes" id="UP000614410">
    <property type="component" value="Unassembled WGS sequence"/>
</dbReference>
<proteinExistence type="predicted"/>
<dbReference type="EMBL" id="JAEKNN010000045">
    <property type="protein sequence ID" value="MBJ7609460.1"/>
    <property type="molecule type" value="Genomic_DNA"/>
</dbReference>
<evidence type="ECO:0000256" key="1">
    <source>
        <dbReference type="SAM" id="Phobius"/>
    </source>
</evidence>
<protein>
    <submittedName>
        <fullName evidence="2">Twin-arginine translocase TatA/TatE family subunit</fullName>
    </submittedName>
</protein>
<comment type="caution">
    <text evidence="2">The sequence shown here is derived from an EMBL/GenBank/DDBJ whole genome shotgun (WGS) entry which is preliminary data.</text>
</comment>
<reference evidence="2 3" key="1">
    <citation type="submission" date="2020-10" db="EMBL/GenBank/DDBJ databases">
        <title>Ca. Dormibacterota MAGs.</title>
        <authorList>
            <person name="Montgomery K."/>
        </authorList>
    </citation>
    <scope>NUCLEOTIDE SEQUENCE [LARGE SCALE GENOMIC DNA]</scope>
    <source>
        <strain evidence="2">Mitchell_Peninsula_5</strain>
    </source>
</reference>
<accession>A0A934KNW8</accession>